<organism evidence="1 2">
    <name type="scientific">Gigaspora margarita</name>
    <dbReference type="NCBI Taxonomy" id="4874"/>
    <lineage>
        <taxon>Eukaryota</taxon>
        <taxon>Fungi</taxon>
        <taxon>Fungi incertae sedis</taxon>
        <taxon>Mucoromycota</taxon>
        <taxon>Glomeromycotina</taxon>
        <taxon>Glomeromycetes</taxon>
        <taxon>Diversisporales</taxon>
        <taxon>Gigasporaceae</taxon>
        <taxon>Gigaspora</taxon>
    </lineage>
</organism>
<protein>
    <submittedName>
        <fullName evidence="1">4150_t:CDS:1</fullName>
    </submittedName>
</protein>
<evidence type="ECO:0000313" key="1">
    <source>
        <dbReference type="EMBL" id="CAG8680609.1"/>
    </source>
</evidence>
<sequence>MDLSTSKMSTVSLVCKGTFARGRKRISFSGVLGRGNSDVDGNGGNDED</sequence>
<evidence type="ECO:0000313" key="2">
    <source>
        <dbReference type="Proteomes" id="UP000789901"/>
    </source>
</evidence>
<reference evidence="1 2" key="1">
    <citation type="submission" date="2021-06" db="EMBL/GenBank/DDBJ databases">
        <authorList>
            <person name="Kallberg Y."/>
            <person name="Tangrot J."/>
            <person name="Rosling A."/>
        </authorList>
    </citation>
    <scope>NUCLEOTIDE SEQUENCE [LARGE SCALE GENOMIC DNA]</scope>
    <source>
        <strain evidence="1 2">120-4 pot B 10/14</strain>
    </source>
</reference>
<dbReference type="EMBL" id="CAJVQB010006257">
    <property type="protein sequence ID" value="CAG8680609.1"/>
    <property type="molecule type" value="Genomic_DNA"/>
</dbReference>
<dbReference type="Proteomes" id="UP000789901">
    <property type="component" value="Unassembled WGS sequence"/>
</dbReference>
<keyword evidence="2" id="KW-1185">Reference proteome</keyword>
<gene>
    <name evidence="1" type="ORF">GMARGA_LOCUS10937</name>
</gene>
<name>A0ABN7UX98_GIGMA</name>
<accession>A0ABN7UX98</accession>
<proteinExistence type="predicted"/>
<comment type="caution">
    <text evidence="1">The sequence shown here is derived from an EMBL/GenBank/DDBJ whole genome shotgun (WGS) entry which is preliminary data.</text>
</comment>